<keyword evidence="3" id="KW-1185">Reference proteome</keyword>
<protein>
    <recommendedName>
        <fullName evidence="4">DNA-binding protein</fullName>
    </recommendedName>
</protein>
<evidence type="ECO:0008006" key="4">
    <source>
        <dbReference type="Google" id="ProtNLM"/>
    </source>
</evidence>
<reference evidence="2 3" key="1">
    <citation type="submission" date="2021-04" db="EMBL/GenBank/DDBJ databases">
        <authorList>
            <person name="Ivanova A."/>
        </authorList>
    </citation>
    <scope>NUCLEOTIDE SEQUENCE [LARGE SCALE GENOMIC DNA]</scope>
    <source>
        <strain evidence="2 3">G18</strain>
    </source>
</reference>
<accession>A0ABS5BP23</accession>
<name>A0ABS5BP23_9BACT</name>
<gene>
    <name evidence="2" type="ORF">J8F10_09300</name>
</gene>
<proteinExistence type="predicted"/>
<evidence type="ECO:0000313" key="3">
    <source>
        <dbReference type="Proteomes" id="UP000676565"/>
    </source>
</evidence>
<dbReference type="RefSeq" id="WP_210653553.1">
    <property type="nucleotide sequence ID" value="NZ_JAGKQQ010000001.1"/>
</dbReference>
<dbReference type="EMBL" id="JAGKQQ010000001">
    <property type="protein sequence ID" value="MBP3955476.1"/>
    <property type="molecule type" value="Genomic_DNA"/>
</dbReference>
<feature type="region of interest" description="Disordered" evidence="1">
    <location>
        <begin position="52"/>
        <end position="83"/>
    </location>
</feature>
<feature type="compositionally biased region" description="Pro residues" evidence="1">
    <location>
        <begin position="56"/>
        <end position="65"/>
    </location>
</feature>
<organism evidence="2 3">
    <name type="scientific">Gemmata palustris</name>
    <dbReference type="NCBI Taxonomy" id="2822762"/>
    <lineage>
        <taxon>Bacteria</taxon>
        <taxon>Pseudomonadati</taxon>
        <taxon>Planctomycetota</taxon>
        <taxon>Planctomycetia</taxon>
        <taxon>Gemmatales</taxon>
        <taxon>Gemmataceae</taxon>
        <taxon>Gemmata</taxon>
    </lineage>
</organism>
<dbReference type="Proteomes" id="UP000676565">
    <property type="component" value="Unassembled WGS sequence"/>
</dbReference>
<evidence type="ECO:0000256" key="1">
    <source>
        <dbReference type="SAM" id="MobiDB-lite"/>
    </source>
</evidence>
<sequence length="83" mass="9590">MMKSYLSVRQVVQRLNGAVSVKLIYRLVAQGKLRCNRRLGKLLIEEDSLVDLLEPRGPPPPPEEPPPPRRPRGRPKKEKLELW</sequence>
<evidence type="ECO:0000313" key="2">
    <source>
        <dbReference type="EMBL" id="MBP3955476.1"/>
    </source>
</evidence>
<comment type="caution">
    <text evidence="2">The sequence shown here is derived from an EMBL/GenBank/DDBJ whole genome shotgun (WGS) entry which is preliminary data.</text>
</comment>